<protein>
    <recommendedName>
        <fullName evidence="4">JmjC domain-containing protein</fullName>
    </recommendedName>
</protein>
<evidence type="ECO:0000313" key="6">
    <source>
        <dbReference type="Proteomes" id="UP000004367"/>
    </source>
</evidence>
<evidence type="ECO:0000313" key="5">
    <source>
        <dbReference type="EMBL" id="GAB47319.1"/>
    </source>
</evidence>
<dbReference type="GO" id="GO:0032453">
    <property type="term" value="F:histone H3K4 demethylase activity"/>
    <property type="evidence" value="ECO:0007669"/>
    <property type="project" value="TreeGrafter"/>
</dbReference>
<dbReference type="eggNOG" id="COG2850">
    <property type="taxonomic scope" value="Bacteria"/>
</dbReference>
<dbReference type="PANTHER" id="PTHR13096">
    <property type="entry name" value="MINA53 MYC INDUCED NUCLEAR ANTIGEN"/>
    <property type="match status" value="1"/>
</dbReference>
<dbReference type="GO" id="GO:0046872">
    <property type="term" value="F:metal ion binding"/>
    <property type="evidence" value="ECO:0007669"/>
    <property type="project" value="UniProtKB-KW"/>
</dbReference>
<keyword evidence="2" id="KW-0479">Metal-binding</keyword>
<dbReference type="SMART" id="SM00558">
    <property type="entry name" value="JmjC"/>
    <property type="match status" value="1"/>
</dbReference>
<dbReference type="Gene3D" id="2.60.120.650">
    <property type="entry name" value="Cupin"/>
    <property type="match status" value="1"/>
</dbReference>
<dbReference type="RefSeq" id="WP_009481217.1">
    <property type="nucleotide sequence ID" value="NZ_BAFE01000009.1"/>
</dbReference>
<evidence type="ECO:0000256" key="3">
    <source>
        <dbReference type="ARBA" id="ARBA00023004"/>
    </source>
</evidence>
<dbReference type="STRING" id="1089455.MOPEL_009_00090"/>
<sequence>MTTTDRDGRAGASALARLVGSDLDAFRAAWGRSQWLHHGPGYADLLDPPAIDELLSTRGLRTPFLRVAKNGRPFPERTFTSGGGVGAAVADQLDDARLAALFADGATIVLQGLHRTWAPIAEFVRDLAADLGHPVQANAYITPPQSQGFSAHYDVHDVFVLQLSGEKRWVIHEPVLQWPMRDEPWETGGRRDLVARAAEGEPALDVVLRPGDCLYLPRGYLHAATALGGVSAHLTLGVHTWTRHHLATDVMRQALARAGDLRAPLASGVDVGDPAAIAEDAAAVRAALVAAIDEISDADLAAALTRRADDSGRPAPVSPLAQAAAARAADDDTVVRLRRHLRLRRYDGDGTTRLVGRGVDVVLDPAPRAELLDVLLDGDDHRVADLPGDGVTELVRRLLTVSVLVPA</sequence>
<comment type="cofactor">
    <cofactor evidence="1">
        <name>Fe(2+)</name>
        <dbReference type="ChEBI" id="CHEBI:29033"/>
    </cofactor>
</comment>
<evidence type="ECO:0000259" key="4">
    <source>
        <dbReference type="PROSITE" id="PS51184"/>
    </source>
</evidence>
<dbReference type="PANTHER" id="PTHR13096:SF9">
    <property type="entry name" value="BIFUNCTIONAL LYSINE-SPECIFIC DEMETHYLASE AND HISTIDYL-HYDROXYLASE"/>
    <property type="match status" value="1"/>
</dbReference>
<reference evidence="5 6" key="1">
    <citation type="submission" date="2012-02" db="EMBL/GenBank/DDBJ databases">
        <title>Whole genome shotgun sequence of Mobilicoccus pelagius NBRC 104925.</title>
        <authorList>
            <person name="Yoshida Y."/>
            <person name="Hosoyama A."/>
            <person name="Tsuchikane K."/>
            <person name="Katsumata H."/>
            <person name="Yamazaki S."/>
            <person name="Fujita N."/>
        </authorList>
    </citation>
    <scope>NUCLEOTIDE SEQUENCE [LARGE SCALE GENOMIC DNA]</scope>
    <source>
        <strain evidence="5 6">NBRC 104925</strain>
    </source>
</reference>
<dbReference type="AlphaFoldDB" id="H5UNL1"/>
<dbReference type="InterPro" id="IPR039994">
    <property type="entry name" value="NO66-like"/>
</dbReference>
<keyword evidence="6" id="KW-1185">Reference proteome</keyword>
<dbReference type="Proteomes" id="UP000004367">
    <property type="component" value="Unassembled WGS sequence"/>
</dbReference>
<evidence type="ECO:0000256" key="1">
    <source>
        <dbReference type="ARBA" id="ARBA00001954"/>
    </source>
</evidence>
<dbReference type="EMBL" id="BAFE01000009">
    <property type="protein sequence ID" value="GAB47319.1"/>
    <property type="molecule type" value="Genomic_DNA"/>
</dbReference>
<feature type="domain" description="JmjC" evidence="4">
    <location>
        <begin position="109"/>
        <end position="257"/>
    </location>
</feature>
<proteinExistence type="predicted"/>
<dbReference type="SUPFAM" id="SSF51197">
    <property type="entry name" value="Clavaminate synthase-like"/>
    <property type="match status" value="1"/>
</dbReference>
<dbReference type="InterPro" id="IPR003347">
    <property type="entry name" value="JmjC_dom"/>
</dbReference>
<accession>H5UNL1</accession>
<comment type="caution">
    <text evidence="5">The sequence shown here is derived from an EMBL/GenBank/DDBJ whole genome shotgun (WGS) entry which is preliminary data.</text>
</comment>
<name>H5UNL1_9MICO</name>
<evidence type="ECO:0000256" key="2">
    <source>
        <dbReference type="ARBA" id="ARBA00022723"/>
    </source>
</evidence>
<dbReference type="PROSITE" id="PS51184">
    <property type="entry name" value="JMJC"/>
    <property type="match status" value="1"/>
</dbReference>
<organism evidence="5 6">
    <name type="scientific">Mobilicoccus pelagius NBRC 104925</name>
    <dbReference type="NCBI Taxonomy" id="1089455"/>
    <lineage>
        <taxon>Bacteria</taxon>
        <taxon>Bacillati</taxon>
        <taxon>Actinomycetota</taxon>
        <taxon>Actinomycetes</taxon>
        <taxon>Micrococcales</taxon>
        <taxon>Dermatophilaceae</taxon>
        <taxon>Mobilicoccus</taxon>
    </lineage>
</organism>
<gene>
    <name evidence="5" type="ORF">MOPEL_009_00090</name>
</gene>
<dbReference type="GO" id="GO:0051864">
    <property type="term" value="F:histone H3K36 demethylase activity"/>
    <property type="evidence" value="ECO:0007669"/>
    <property type="project" value="TreeGrafter"/>
</dbReference>
<keyword evidence="3" id="KW-0408">Iron</keyword>
<dbReference type="OrthoDB" id="9764016at2"/>
<dbReference type="Pfam" id="PF08007">
    <property type="entry name" value="JmjC_2"/>
    <property type="match status" value="1"/>
</dbReference>